<dbReference type="Pfam" id="PF00400">
    <property type="entry name" value="WD40"/>
    <property type="match status" value="4"/>
</dbReference>
<keyword evidence="6" id="KW-1185">Reference proteome</keyword>
<evidence type="ECO:0000256" key="3">
    <source>
        <dbReference type="PROSITE-ProRule" id="PRU00221"/>
    </source>
</evidence>
<name>A0A0C9Z9S6_9AGAM</name>
<dbReference type="PANTHER" id="PTHR19848:SF8">
    <property type="entry name" value="F-BOX AND WD REPEAT DOMAIN CONTAINING 7"/>
    <property type="match status" value="1"/>
</dbReference>
<evidence type="ECO:0008006" key="7">
    <source>
        <dbReference type="Google" id="ProtNLM"/>
    </source>
</evidence>
<dbReference type="CDD" id="cd00200">
    <property type="entry name" value="WD40"/>
    <property type="match status" value="1"/>
</dbReference>
<dbReference type="HOGENOM" id="CLU_031226_0_0_1"/>
<sequence length="557" mass="61432">MASTVTKTASKKSILKPSITLKSHRDEVGSICYFPDGQRMISGSRDRTARQWDLKTGKEIEEARGVCEGGVYAVAVSRNGRWVATGGGGGELQACEVETGIVKTFKGHSAPGLIECIDISADNALLASGSVDETVRIWNLDTGKLVAGPFKSGDLVGAVRFSPDSKKLAVMSWLGRCLEVWDVQSQKLDVKLEEHGGEVITWQWPVFWTNTKNIIAAYRFTKEDDNIYEFDASTLEIVRTPFEGHTNRVISLALSFDQALLASASSDHTIKLWAFETRQLLASFNVLDISRLVFSPDSRQLAYTTRGEDNNKIFICVTPPKVLAQARNIARTKSNLDHLLHSDATRPPAGYRRPPISTIPVQRPLSTRDPQQPAFTRLSKLLHFSRANAVLVRHIHPRDPLDVPATLPLPSSLSAQPATRFDHFEIGSPPPPSSGVVRSLRQHLSFLVPRHSNGPPVVEVAPGRKFTRLAAANFPDYKKVDDTRHLSSQQGAVPQENDTADADSLPDVHWCKAFLCYCSCLSHGRLRMPPRWRLERVDIPRQDGASNSNSGGAHSRS</sequence>
<feature type="compositionally biased region" description="Low complexity" evidence="4">
    <location>
        <begin position="544"/>
        <end position="557"/>
    </location>
</feature>
<reference evidence="5 6" key="1">
    <citation type="submission" date="2014-04" db="EMBL/GenBank/DDBJ databases">
        <authorList>
            <consortium name="DOE Joint Genome Institute"/>
            <person name="Kuo A."/>
            <person name="Ruytinx J."/>
            <person name="Rineau F."/>
            <person name="Colpaert J."/>
            <person name="Kohler A."/>
            <person name="Nagy L.G."/>
            <person name="Floudas D."/>
            <person name="Copeland A."/>
            <person name="Barry K.W."/>
            <person name="Cichocki N."/>
            <person name="Veneault-Fourrey C."/>
            <person name="LaButti K."/>
            <person name="Lindquist E.A."/>
            <person name="Lipzen A."/>
            <person name="Lundell T."/>
            <person name="Morin E."/>
            <person name="Murat C."/>
            <person name="Sun H."/>
            <person name="Tunlid A."/>
            <person name="Henrissat B."/>
            <person name="Grigoriev I.V."/>
            <person name="Hibbett D.S."/>
            <person name="Martin F."/>
            <person name="Nordberg H.P."/>
            <person name="Cantor M.N."/>
            <person name="Hua S.X."/>
        </authorList>
    </citation>
    <scope>NUCLEOTIDE SEQUENCE [LARGE SCALE GENOMIC DNA]</scope>
    <source>
        <strain evidence="5 6">UH-Slu-Lm8-n1</strain>
    </source>
</reference>
<dbReference type="SMART" id="SM00320">
    <property type="entry name" value="WD40"/>
    <property type="match status" value="5"/>
</dbReference>
<dbReference type="STRING" id="930992.A0A0C9Z9S6"/>
<dbReference type="SUPFAM" id="SSF50978">
    <property type="entry name" value="WD40 repeat-like"/>
    <property type="match status" value="1"/>
</dbReference>
<dbReference type="PROSITE" id="PS50294">
    <property type="entry name" value="WD_REPEATS_REGION"/>
    <property type="match status" value="3"/>
</dbReference>
<dbReference type="PRINTS" id="PR00320">
    <property type="entry name" value="GPROTEINBRPT"/>
</dbReference>
<feature type="region of interest" description="Disordered" evidence="4">
    <location>
        <begin position="340"/>
        <end position="371"/>
    </location>
</feature>
<gene>
    <name evidence="5" type="ORF">CY34DRAFT_813046</name>
</gene>
<dbReference type="FunCoup" id="A0A0C9Z9S6">
    <property type="interactions" value="16"/>
</dbReference>
<dbReference type="EMBL" id="KN835784">
    <property type="protein sequence ID" value="KIK34255.1"/>
    <property type="molecule type" value="Genomic_DNA"/>
</dbReference>
<dbReference type="InterPro" id="IPR001680">
    <property type="entry name" value="WD40_rpt"/>
</dbReference>
<dbReference type="InParanoid" id="A0A0C9Z9S6"/>
<dbReference type="InterPro" id="IPR015943">
    <property type="entry name" value="WD40/YVTN_repeat-like_dom_sf"/>
</dbReference>
<dbReference type="InterPro" id="IPR036322">
    <property type="entry name" value="WD40_repeat_dom_sf"/>
</dbReference>
<dbReference type="AlphaFoldDB" id="A0A0C9Z9S6"/>
<dbReference type="PROSITE" id="PS00678">
    <property type="entry name" value="WD_REPEATS_1"/>
    <property type="match status" value="1"/>
</dbReference>
<reference evidence="6" key="2">
    <citation type="submission" date="2015-01" db="EMBL/GenBank/DDBJ databases">
        <title>Evolutionary Origins and Diversification of the Mycorrhizal Mutualists.</title>
        <authorList>
            <consortium name="DOE Joint Genome Institute"/>
            <consortium name="Mycorrhizal Genomics Consortium"/>
            <person name="Kohler A."/>
            <person name="Kuo A."/>
            <person name="Nagy L.G."/>
            <person name="Floudas D."/>
            <person name="Copeland A."/>
            <person name="Barry K.W."/>
            <person name="Cichocki N."/>
            <person name="Veneault-Fourrey C."/>
            <person name="LaButti K."/>
            <person name="Lindquist E.A."/>
            <person name="Lipzen A."/>
            <person name="Lundell T."/>
            <person name="Morin E."/>
            <person name="Murat C."/>
            <person name="Riley R."/>
            <person name="Ohm R."/>
            <person name="Sun H."/>
            <person name="Tunlid A."/>
            <person name="Henrissat B."/>
            <person name="Grigoriev I.V."/>
            <person name="Hibbett D.S."/>
            <person name="Martin F."/>
        </authorList>
    </citation>
    <scope>NUCLEOTIDE SEQUENCE [LARGE SCALE GENOMIC DNA]</scope>
    <source>
        <strain evidence="6">UH-Slu-Lm8-n1</strain>
    </source>
</reference>
<dbReference type="Gene3D" id="2.130.10.10">
    <property type="entry name" value="YVTN repeat-like/Quinoprotein amine dehydrogenase"/>
    <property type="match status" value="2"/>
</dbReference>
<dbReference type="Proteomes" id="UP000054485">
    <property type="component" value="Unassembled WGS sequence"/>
</dbReference>
<proteinExistence type="predicted"/>
<dbReference type="OrthoDB" id="2624652at2759"/>
<feature type="repeat" description="WD" evidence="3">
    <location>
        <begin position="242"/>
        <end position="283"/>
    </location>
</feature>
<feature type="region of interest" description="Disordered" evidence="4">
    <location>
        <begin position="480"/>
        <end position="501"/>
    </location>
</feature>
<evidence type="ECO:0000313" key="5">
    <source>
        <dbReference type="EMBL" id="KIK34255.1"/>
    </source>
</evidence>
<evidence type="ECO:0000256" key="2">
    <source>
        <dbReference type="ARBA" id="ARBA00022737"/>
    </source>
</evidence>
<protein>
    <recommendedName>
        <fullName evidence="7">WD40 repeat-like protein</fullName>
    </recommendedName>
</protein>
<keyword evidence="1 3" id="KW-0853">WD repeat</keyword>
<evidence type="ECO:0000313" key="6">
    <source>
        <dbReference type="Proteomes" id="UP000054485"/>
    </source>
</evidence>
<organism evidence="5 6">
    <name type="scientific">Suillus luteus UH-Slu-Lm8-n1</name>
    <dbReference type="NCBI Taxonomy" id="930992"/>
    <lineage>
        <taxon>Eukaryota</taxon>
        <taxon>Fungi</taxon>
        <taxon>Dikarya</taxon>
        <taxon>Basidiomycota</taxon>
        <taxon>Agaricomycotina</taxon>
        <taxon>Agaricomycetes</taxon>
        <taxon>Agaricomycetidae</taxon>
        <taxon>Boletales</taxon>
        <taxon>Suillineae</taxon>
        <taxon>Suillaceae</taxon>
        <taxon>Suillus</taxon>
    </lineage>
</organism>
<evidence type="ECO:0000256" key="4">
    <source>
        <dbReference type="SAM" id="MobiDB-lite"/>
    </source>
</evidence>
<accession>A0A0C9Z9S6</accession>
<dbReference type="InterPro" id="IPR020472">
    <property type="entry name" value="WD40_PAC1"/>
</dbReference>
<feature type="repeat" description="WD" evidence="3">
    <location>
        <begin position="21"/>
        <end position="62"/>
    </location>
</feature>
<dbReference type="PROSITE" id="PS50082">
    <property type="entry name" value="WD_REPEATS_2"/>
    <property type="match status" value="3"/>
</dbReference>
<dbReference type="PANTHER" id="PTHR19848">
    <property type="entry name" value="WD40 REPEAT PROTEIN"/>
    <property type="match status" value="1"/>
</dbReference>
<keyword evidence="2" id="KW-0677">Repeat</keyword>
<feature type="region of interest" description="Disordered" evidence="4">
    <location>
        <begin position="538"/>
        <end position="557"/>
    </location>
</feature>
<feature type="repeat" description="WD" evidence="3">
    <location>
        <begin position="114"/>
        <end position="148"/>
    </location>
</feature>
<dbReference type="InterPro" id="IPR019775">
    <property type="entry name" value="WD40_repeat_CS"/>
</dbReference>
<evidence type="ECO:0000256" key="1">
    <source>
        <dbReference type="ARBA" id="ARBA00022574"/>
    </source>
</evidence>